<protein>
    <submittedName>
        <fullName evidence="9">Iron compound ABC transporter permease</fullName>
    </submittedName>
</protein>
<keyword evidence="6 8" id="KW-1133">Transmembrane helix</keyword>
<dbReference type="GO" id="GO:0022857">
    <property type="term" value="F:transmembrane transporter activity"/>
    <property type="evidence" value="ECO:0007669"/>
    <property type="project" value="InterPro"/>
</dbReference>
<organism evidence="9 10">
    <name type="scientific">Streptococcus merionis</name>
    <dbReference type="NCBI Taxonomy" id="400065"/>
    <lineage>
        <taxon>Bacteria</taxon>
        <taxon>Bacillati</taxon>
        <taxon>Bacillota</taxon>
        <taxon>Bacilli</taxon>
        <taxon>Lactobacillales</taxon>
        <taxon>Streptococcaceae</taxon>
        <taxon>Streptococcus</taxon>
    </lineage>
</organism>
<evidence type="ECO:0000256" key="3">
    <source>
        <dbReference type="ARBA" id="ARBA00022448"/>
    </source>
</evidence>
<gene>
    <name evidence="9" type="primary">yfhA</name>
    <name evidence="9" type="ORF">SAMEA4412692_01101</name>
</gene>
<keyword evidence="7 8" id="KW-0472">Membrane</keyword>
<evidence type="ECO:0000256" key="1">
    <source>
        <dbReference type="ARBA" id="ARBA00004651"/>
    </source>
</evidence>
<reference evidence="9 10" key="1">
    <citation type="submission" date="2017-06" db="EMBL/GenBank/DDBJ databases">
        <authorList>
            <consortium name="Pathogen Informatics"/>
        </authorList>
    </citation>
    <scope>NUCLEOTIDE SEQUENCE [LARGE SCALE GENOMIC DNA]</scope>
    <source>
        <strain evidence="9 10">NCTC13788</strain>
    </source>
</reference>
<evidence type="ECO:0000256" key="2">
    <source>
        <dbReference type="ARBA" id="ARBA00007935"/>
    </source>
</evidence>
<comment type="subcellular location">
    <subcellularLocation>
        <location evidence="1">Cell membrane</location>
        <topology evidence="1">Multi-pass membrane protein</topology>
    </subcellularLocation>
</comment>
<feature type="transmembrane region" description="Helical" evidence="8">
    <location>
        <begin position="280"/>
        <end position="297"/>
    </location>
</feature>
<dbReference type="RefSeq" id="WP_018373436.1">
    <property type="nucleotide sequence ID" value="NZ_LT906439.1"/>
</dbReference>
<keyword evidence="4" id="KW-1003">Cell membrane</keyword>
<feature type="transmembrane region" description="Helical" evidence="8">
    <location>
        <begin position="91"/>
        <end position="110"/>
    </location>
</feature>
<dbReference type="EMBL" id="LT906439">
    <property type="protein sequence ID" value="SNU88521.1"/>
    <property type="molecule type" value="Genomic_DNA"/>
</dbReference>
<feature type="transmembrane region" description="Helical" evidence="8">
    <location>
        <begin position="304"/>
        <end position="326"/>
    </location>
</feature>
<comment type="similarity">
    <text evidence="2">Belongs to the binding-protein-dependent transport system permease family. FecCD subfamily.</text>
</comment>
<feature type="transmembrane region" description="Helical" evidence="8">
    <location>
        <begin position="116"/>
        <end position="140"/>
    </location>
</feature>
<evidence type="ECO:0000256" key="5">
    <source>
        <dbReference type="ARBA" id="ARBA00022692"/>
    </source>
</evidence>
<dbReference type="GO" id="GO:0005886">
    <property type="term" value="C:plasma membrane"/>
    <property type="evidence" value="ECO:0007669"/>
    <property type="project" value="UniProtKB-SubCell"/>
</dbReference>
<dbReference type="PROSITE" id="PS51257">
    <property type="entry name" value="PROKAR_LIPOPROTEIN"/>
    <property type="match status" value="1"/>
</dbReference>
<dbReference type="SUPFAM" id="SSF81345">
    <property type="entry name" value="ABC transporter involved in vitamin B12 uptake, BtuC"/>
    <property type="match status" value="1"/>
</dbReference>
<dbReference type="Pfam" id="PF01032">
    <property type="entry name" value="FecCD"/>
    <property type="match status" value="1"/>
</dbReference>
<evidence type="ECO:0000313" key="10">
    <source>
        <dbReference type="Proteomes" id="UP000215185"/>
    </source>
</evidence>
<feature type="transmembrane region" description="Helical" evidence="8">
    <location>
        <begin position="59"/>
        <end position="79"/>
    </location>
</feature>
<sequence>MSFQKRPLRIFVVLILILAACFCISLSVGESGAGFSDLIKVFSGQASRSTYLIMMRIRLPRLVACLVAGGSLALSGGLLQTLTRNPLADSGILGINAGAGMMVALVIAYFSLEKPWVMQVLPVLAMLGGCVTILLVYFVARIPQKGISPVRLIIAGVGLSTMMSGVMVSIVGNVNRYKVDAIVNWLSGRISGDNWRTLVIISPLLLLLWGIAYSKSQDLNILNLQEQTAVALGLNVKSSRRFVLFLATALAALSVIIVGNITFVGLVSGHLARRYIGGDHRVFLPATCLLGMILLLVADSLGRVLLVGTGIPTGLIVSVLGAPYFLVLMGRLNAS</sequence>
<dbReference type="OrthoDB" id="9811721at2"/>
<dbReference type="InterPro" id="IPR037294">
    <property type="entry name" value="ABC_BtuC-like"/>
</dbReference>
<dbReference type="CDD" id="cd06550">
    <property type="entry name" value="TM_ABC_iron-siderophores_like"/>
    <property type="match status" value="1"/>
</dbReference>
<dbReference type="InterPro" id="IPR000522">
    <property type="entry name" value="ABC_transptr_permease_BtuC"/>
</dbReference>
<accession>A0A239SSQ9</accession>
<name>A0A239SSQ9_9STRE</name>
<dbReference type="Gene3D" id="1.10.3470.10">
    <property type="entry name" value="ABC transporter involved in vitamin B12 uptake, BtuC"/>
    <property type="match status" value="1"/>
</dbReference>
<feature type="transmembrane region" description="Helical" evidence="8">
    <location>
        <begin position="194"/>
        <end position="213"/>
    </location>
</feature>
<feature type="transmembrane region" description="Helical" evidence="8">
    <location>
        <begin position="152"/>
        <end position="174"/>
    </location>
</feature>
<dbReference type="Proteomes" id="UP000215185">
    <property type="component" value="Chromosome 1"/>
</dbReference>
<proteinExistence type="inferred from homology"/>
<evidence type="ECO:0000256" key="4">
    <source>
        <dbReference type="ARBA" id="ARBA00022475"/>
    </source>
</evidence>
<evidence type="ECO:0000256" key="7">
    <source>
        <dbReference type="ARBA" id="ARBA00023136"/>
    </source>
</evidence>
<dbReference type="PANTHER" id="PTHR30472:SF24">
    <property type="entry name" value="FERRIC ENTEROBACTIN TRANSPORT SYSTEM PERMEASE PROTEIN FEPG"/>
    <property type="match status" value="1"/>
</dbReference>
<dbReference type="KEGG" id="smen:SAMEA4412692_1101"/>
<keyword evidence="3" id="KW-0813">Transport</keyword>
<evidence type="ECO:0000313" key="9">
    <source>
        <dbReference type="EMBL" id="SNU88521.1"/>
    </source>
</evidence>
<dbReference type="STRING" id="1123308.GCA_000380085_00865"/>
<dbReference type="eggNOG" id="COG0609">
    <property type="taxonomic scope" value="Bacteria"/>
</dbReference>
<dbReference type="PANTHER" id="PTHR30472">
    <property type="entry name" value="FERRIC ENTEROBACTIN TRANSPORT SYSTEM PERMEASE PROTEIN"/>
    <property type="match status" value="1"/>
</dbReference>
<dbReference type="AlphaFoldDB" id="A0A239SSQ9"/>
<evidence type="ECO:0000256" key="8">
    <source>
        <dbReference type="SAM" id="Phobius"/>
    </source>
</evidence>
<evidence type="ECO:0000256" key="6">
    <source>
        <dbReference type="ARBA" id="ARBA00022989"/>
    </source>
</evidence>
<dbReference type="FunFam" id="1.10.3470.10:FF:000001">
    <property type="entry name" value="Vitamin B12 ABC transporter permease BtuC"/>
    <property type="match status" value="1"/>
</dbReference>
<feature type="transmembrane region" description="Helical" evidence="8">
    <location>
        <begin position="242"/>
        <end position="268"/>
    </location>
</feature>
<keyword evidence="10" id="KW-1185">Reference proteome</keyword>
<dbReference type="GO" id="GO:0033214">
    <property type="term" value="P:siderophore-iron import into cell"/>
    <property type="evidence" value="ECO:0007669"/>
    <property type="project" value="TreeGrafter"/>
</dbReference>
<keyword evidence="5 8" id="KW-0812">Transmembrane</keyword>